<evidence type="ECO:0000313" key="8">
    <source>
        <dbReference type="EMBL" id="WLF52078.1"/>
    </source>
</evidence>
<dbReference type="EMBL" id="CP130956">
    <property type="protein sequence ID" value="WLF52078.1"/>
    <property type="molecule type" value="Genomic_DNA"/>
</dbReference>
<dbReference type="InterPro" id="IPR000873">
    <property type="entry name" value="AMP-dep_synth/lig_dom"/>
</dbReference>
<dbReference type="RefSeq" id="WP_269591489.1">
    <property type="nucleotide sequence ID" value="NZ_CP130956.1"/>
</dbReference>
<dbReference type="SUPFAM" id="SSF56801">
    <property type="entry name" value="Acetyl-CoA synthetase-like"/>
    <property type="match status" value="1"/>
</dbReference>
<evidence type="ECO:0000256" key="2">
    <source>
        <dbReference type="ARBA" id="ARBA00022598"/>
    </source>
</evidence>
<dbReference type="GO" id="GO:0006631">
    <property type="term" value="P:fatty acid metabolic process"/>
    <property type="evidence" value="ECO:0007669"/>
    <property type="project" value="UniProtKB-KW"/>
</dbReference>
<keyword evidence="9" id="KW-1185">Reference proteome</keyword>
<sequence>MEVPLTVKAFLDRGARIYGDRVAIVDEPDLAHSWGRVTYRDLARRAAAQAAYLDRMEVPHGARVAVMSQNSARLLTSFFGVSGWGRVLVPVNFRLTVPEVQHIVDHSGADVLLVDPELTPVAWEIRGPRVLVIGESDEEMWTSGAAPVVPRIAESDTATLNYTSGTTARPKGVQLTHRNLWLNAVTFGWHLGVDDEDVYLHTLPMFHVNGWGMPYAVTGAGGTHVVLRKVDGPEILRRVHEHGVTVLCAAPAVLHSILDAAANWEGEVPGRDRVRVVVAGAPPPTRTVERIRSELGWEFIQIYGMTESAPLITMSRMRREWRDLPSSEQARLLARAGAPTIGVDIEVDGHGEVLVRSNHNLAGYWRNPEDTETVLRDGWLHTGDGGYLSDDGYLTIIDRKKDVIVSGGENVSSIEVEDVLIAHPGVREVAVIGIPDEKWGEAITALVVPAVDDLTAEQLIAHCRGRLAGYKCPKHVEFRTRLERTETGKLQKFKLRQPYWEGRERSVN</sequence>
<proteinExistence type="inferred from homology"/>
<dbReference type="Pfam" id="PF00501">
    <property type="entry name" value="AMP-binding"/>
    <property type="match status" value="1"/>
</dbReference>
<dbReference type="FunFam" id="3.30.300.30:FF:000008">
    <property type="entry name" value="2,3-dihydroxybenzoate-AMP ligase"/>
    <property type="match status" value="1"/>
</dbReference>
<evidence type="ECO:0000256" key="4">
    <source>
        <dbReference type="ARBA" id="ARBA00023098"/>
    </source>
</evidence>
<dbReference type="EMBL" id="JAPWIS010000010">
    <property type="protein sequence ID" value="MCZ4585966.1"/>
    <property type="molecule type" value="Genomic_DNA"/>
</dbReference>
<dbReference type="GO" id="GO:0016874">
    <property type="term" value="F:ligase activity"/>
    <property type="evidence" value="ECO:0007669"/>
    <property type="project" value="UniProtKB-KW"/>
</dbReference>
<accession>A0AAX3YSE5</accession>
<gene>
    <name evidence="7" type="ORF">O4328_20060</name>
    <name evidence="8" type="ORF">Q5707_42335</name>
</gene>
<dbReference type="Pfam" id="PF13193">
    <property type="entry name" value="AMP-binding_C"/>
    <property type="match status" value="1"/>
</dbReference>
<evidence type="ECO:0000256" key="1">
    <source>
        <dbReference type="ARBA" id="ARBA00006432"/>
    </source>
</evidence>
<dbReference type="AlphaFoldDB" id="A0AAX3YSE5"/>
<evidence type="ECO:0000313" key="9">
    <source>
        <dbReference type="Proteomes" id="UP001066327"/>
    </source>
</evidence>
<dbReference type="InterPro" id="IPR042099">
    <property type="entry name" value="ANL_N_sf"/>
</dbReference>
<dbReference type="Gene3D" id="3.40.50.12780">
    <property type="entry name" value="N-terminal domain of ligase-like"/>
    <property type="match status" value="1"/>
</dbReference>
<dbReference type="InterPro" id="IPR025110">
    <property type="entry name" value="AMP-bd_C"/>
</dbReference>
<evidence type="ECO:0000313" key="10">
    <source>
        <dbReference type="Proteomes" id="UP001231166"/>
    </source>
</evidence>
<protein>
    <submittedName>
        <fullName evidence="8">AMP-binding protein</fullName>
    </submittedName>
</protein>
<dbReference type="PANTHER" id="PTHR43859">
    <property type="entry name" value="ACYL-ACTIVATING ENZYME"/>
    <property type="match status" value="1"/>
</dbReference>
<dbReference type="Proteomes" id="UP001231166">
    <property type="component" value="Plasmid pRho-VOC14-L"/>
</dbReference>
<geneLocation type="plasmid" evidence="8 10">
    <name>pRho-VOC14-L</name>
</geneLocation>
<comment type="similarity">
    <text evidence="1">Belongs to the ATP-dependent AMP-binding enzyme family.</text>
</comment>
<evidence type="ECO:0000256" key="3">
    <source>
        <dbReference type="ARBA" id="ARBA00022832"/>
    </source>
</evidence>
<evidence type="ECO:0000259" key="6">
    <source>
        <dbReference type="Pfam" id="PF13193"/>
    </source>
</evidence>
<name>A0AAX3YSE5_RHOOP</name>
<evidence type="ECO:0000313" key="7">
    <source>
        <dbReference type="EMBL" id="MCZ4585966.1"/>
    </source>
</evidence>
<reference evidence="8" key="2">
    <citation type="submission" date="2023-07" db="EMBL/GenBank/DDBJ databases">
        <title>Genomic analysis of Rhodococcus opacus VOC-14 with glycol ethers degradation activity.</title>
        <authorList>
            <person name="Narkevich D.A."/>
            <person name="Hlushen A.M."/>
            <person name="Akhremchuk A.E."/>
            <person name="Sikolenko M.A."/>
            <person name="Valentovich L.N."/>
        </authorList>
    </citation>
    <scope>NUCLEOTIDE SEQUENCE</scope>
    <source>
        <strain evidence="8">VOC-14</strain>
        <plasmid evidence="8">pRho-VOC14-L</plasmid>
    </source>
</reference>
<feature type="domain" description="AMP-dependent synthetase/ligase" evidence="5">
    <location>
        <begin position="12"/>
        <end position="365"/>
    </location>
</feature>
<keyword evidence="4" id="KW-0443">Lipid metabolism</keyword>
<dbReference type="Gene3D" id="3.30.300.30">
    <property type="match status" value="1"/>
</dbReference>
<keyword evidence="2" id="KW-0436">Ligase</keyword>
<dbReference type="InterPro" id="IPR045851">
    <property type="entry name" value="AMP-bd_C_sf"/>
</dbReference>
<organism evidence="8 10">
    <name type="scientific">Rhodococcus opacus</name>
    <name type="common">Nocardia opaca</name>
    <dbReference type="NCBI Taxonomy" id="37919"/>
    <lineage>
        <taxon>Bacteria</taxon>
        <taxon>Bacillati</taxon>
        <taxon>Actinomycetota</taxon>
        <taxon>Actinomycetes</taxon>
        <taxon>Mycobacteriales</taxon>
        <taxon>Nocardiaceae</taxon>
        <taxon>Rhodococcus</taxon>
    </lineage>
</organism>
<dbReference type="PANTHER" id="PTHR43859:SF4">
    <property type="entry name" value="BUTANOATE--COA LIGASE AAE1-RELATED"/>
    <property type="match status" value="1"/>
</dbReference>
<dbReference type="Proteomes" id="UP001066327">
    <property type="component" value="Unassembled WGS sequence"/>
</dbReference>
<keyword evidence="8" id="KW-0614">Plasmid</keyword>
<evidence type="ECO:0000259" key="5">
    <source>
        <dbReference type="Pfam" id="PF00501"/>
    </source>
</evidence>
<feature type="domain" description="AMP-binding enzyme C-terminal" evidence="6">
    <location>
        <begin position="415"/>
        <end position="489"/>
    </location>
</feature>
<reference evidence="7" key="1">
    <citation type="submission" date="2022-12" db="EMBL/GenBank/DDBJ databases">
        <authorList>
            <person name="Krivoruchko A.V."/>
            <person name="Elkin A."/>
        </authorList>
    </citation>
    <scope>NUCLEOTIDE SEQUENCE</scope>
    <source>
        <strain evidence="7">IEGM 249</strain>
    </source>
</reference>
<keyword evidence="3" id="KW-0276">Fatty acid metabolism</keyword>